<keyword evidence="3" id="KW-1185">Reference proteome</keyword>
<organism evidence="2 3">
    <name type="scientific">Athelia psychrophila</name>
    <dbReference type="NCBI Taxonomy" id="1759441"/>
    <lineage>
        <taxon>Eukaryota</taxon>
        <taxon>Fungi</taxon>
        <taxon>Dikarya</taxon>
        <taxon>Basidiomycota</taxon>
        <taxon>Agaricomycotina</taxon>
        <taxon>Agaricomycetes</taxon>
        <taxon>Agaricomycetidae</taxon>
        <taxon>Atheliales</taxon>
        <taxon>Atheliaceae</taxon>
        <taxon>Athelia</taxon>
    </lineage>
</organism>
<evidence type="ECO:0000313" key="3">
    <source>
        <dbReference type="Proteomes" id="UP000076532"/>
    </source>
</evidence>
<name>A0A166SC25_9AGAM</name>
<dbReference type="AlphaFoldDB" id="A0A166SC25"/>
<gene>
    <name evidence="2" type="ORF">FIBSPDRAFT_851646</name>
</gene>
<evidence type="ECO:0000256" key="1">
    <source>
        <dbReference type="SAM" id="MobiDB-lite"/>
    </source>
</evidence>
<reference evidence="2 3" key="1">
    <citation type="journal article" date="2016" name="Mol. Biol. Evol.">
        <title>Comparative Genomics of Early-Diverging Mushroom-Forming Fungi Provides Insights into the Origins of Lignocellulose Decay Capabilities.</title>
        <authorList>
            <person name="Nagy L.G."/>
            <person name="Riley R."/>
            <person name="Tritt A."/>
            <person name="Adam C."/>
            <person name="Daum C."/>
            <person name="Floudas D."/>
            <person name="Sun H."/>
            <person name="Yadav J.S."/>
            <person name="Pangilinan J."/>
            <person name="Larsson K.H."/>
            <person name="Matsuura K."/>
            <person name="Barry K."/>
            <person name="Labutti K."/>
            <person name="Kuo R."/>
            <person name="Ohm R.A."/>
            <person name="Bhattacharya S.S."/>
            <person name="Shirouzu T."/>
            <person name="Yoshinaga Y."/>
            <person name="Martin F.M."/>
            <person name="Grigoriev I.V."/>
            <person name="Hibbett D.S."/>
        </authorList>
    </citation>
    <scope>NUCLEOTIDE SEQUENCE [LARGE SCALE GENOMIC DNA]</scope>
    <source>
        <strain evidence="2 3">CBS 109695</strain>
    </source>
</reference>
<feature type="region of interest" description="Disordered" evidence="1">
    <location>
        <begin position="34"/>
        <end position="85"/>
    </location>
</feature>
<dbReference type="EMBL" id="KV417499">
    <property type="protein sequence ID" value="KZP29273.1"/>
    <property type="molecule type" value="Genomic_DNA"/>
</dbReference>
<evidence type="ECO:0000313" key="2">
    <source>
        <dbReference type="EMBL" id="KZP29273.1"/>
    </source>
</evidence>
<dbReference type="Proteomes" id="UP000076532">
    <property type="component" value="Unassembled WGS sequence"/>
</dbReference>
<accession>A0A166SC25</accession>
<proteinExistence type="predicted"/>
<sequence length="351" mass="38447">MLPSNSTLSASYDDPNEWQIIPGLNESDVDFLPFSTGTPAGGTSTQIFPRIGEIPSITSGGTPRRSRSSPAHHSRHPRSRSSPAPRLVLSRSSFFAATSMTTAEQLFSISRTVSALPISIPISRNSLTETRRPSFNADAQIYAPTIVHARDLEVDIVSHEEDAAAWALLDPITPDRSDRFSVRIATLAVRFSGFYSDSPFDFEPSVLIKQTSAICTLVTGPRPPLCSTALSRRAPSRSYSVTFDGGLAETRREIDPGSICMGPDWVGPTLVADRLATPTSSSRTVYTNNIYVPIPVWMFAKTDTRLFDFKVKVWVSIANNAPVEVEVSKRLRFGHFVRIQEADHSACSLTD</sequence>
<feature type="compositionally biased region" description="Polar residues" evidence="1">
    <location>
        <begin position="35"/>
        <end position="47"/>
    </location>
</feature>
<protein>
    <submittedName>
        <fullName evidence="2">Uncharacterized protein</fullName>
    </submittedName>
</protein>
<feature type="compositionally biased region" description="Basic residues" evidence="1">
    <location>
        <begin position="64"/>
        <end position="79"/>
    </location>
</feature>